<dbReference type="GO" id="GO:0004402">
    <property type="term" value="F:histone acetyltransferase activity"/>
    <property type="evidence" value="ECO:0007669"/>
    <property type="project" value="UniProtKB-UniRule"/>
</dbReference>
<dbReference type="EMBL" id="KN832979">
    <property type="protein sequence ID" value="KIM87474.1"/>
    <property type="molecule type" value="Genomic_DNA"/>
</dbReference>
<dbReference type="GO" id="GO:0005634">
    <property type="term" value="C:nucleus"/>
    <property type="evidence" value="ECO:0007669"/>
    <property type="project" value="UniProtKB-SubCell"/>
</dbReference>
<dbReference type="EC" id="2.3.1.48" evidence="3 11"/>
<feature type="domain" description="N-acetyltransferase" evidence="15">
    <location>
        <begin position="204"/>
        <end position="263"/>
    </location>
</feature>
<organism evidence="17 18">
    <name type="scientific">Piloderma croceum (strain F 1598)</name>
    <dbReference type="NCBI Taxonomy" id="765440"/>
    <lineage>
        <taxon>Eukaryota</taxon>
        <taxon>Fungi</taxon>
        <taxon>Dikarya</taxon>
        <taxon>Basidiomycota</taxon>
        <taxon>Agaricomycotina</taxon>
        <taxon>Agaricomycetes</taxon>
        <taxon>Agaricomycetidae</taxon>
        <taxon>Atheliales</taxon>
        <taxon>Atheliaceae</taxon>
        <taxon>Piloderma</taxon>
    </lineage>
</organism>
<dbReference type="GO" id="GO:0005737">
    <property type="term" value="C:cytoplasm"/>
    <property type="evidence" value="ECO:0007669"/>
    <property type="project" value="UniProtKB-SubCell"/>
</dbReference>
<keyword evidence="7" id="KW-0234">DNA repair</keyword>
<dbReference type="Gene3D" id="1.10.10.390">
    <property type="match status" value="1"/>
</dbReference>
<evidence type="ECO:0000313" key="17">
    <source>
        <dbReference type="EMBL" id="KIM87474.1"/>
    </source>
</evidence>
<dbReference type="Gene3D" id="3.40.630.30">
    <property type="match status" value="1"/>
</dbReference>
<comment type="function">
    <text evidence="11">Catalytic component of the histone acetylase B (HAT-B) complex. Has intrinsic substrate specificity that modifies lysine in recognition sequence GXGKXG. Involved in DNA double-strand break repair.</text>
</comment>
<evidence type="ECO:0000256" key="8">
    <source>
        <dbReference type="ARBA" id="ARBA00023242"/>
    </source>
</evidence>
<dbReference type="GO" id="GO:0000781">
    <property type="term" value="C:chromosome, telomeric region"/>
    <property type="evidence" value="ECO:0007669"/>
    <property type="project" value="GOC"/>
</dbReference>
<comment type="similarity">
    <text evidence="2 11">Belongs to the HAT1 family.</text>
</comment>
<keyword evidence="11" id="KW-0963">Cytoplasm</keyword>
<feature type="domain" description="Histone acetyl transferase HAT1 N-terminal" evidence="16">
    <location>
        <begin position="4"/>
        <end position="183"/>
    </location>
</feature>
<comment type="subunit">
    <text evidence="11">Component of the HAT-B complex composed of at least HAT1 and HAT2. The HAT-B complex binds to histone H4 tail.</text>
</comment>
<dbReference type="GO" id="GO:0031509">
    <property type="term" value="P:subtelomeric heterochromatin formation"/>
    <property type="evidence" value="ECO:0007669"/>
    <property type="project" value="InterPro"/>
</dbReference>
<reference evidence="17 18" key="1">
    <citation type="submission" date="2014-04" db="EMBL/GenBank/DDBJ databases">
        <authorList>
            <consortium name="DOE Joint Genome Institute"/>
            <person name="Kuo A."/>
            <person name="Tarkka M."/>
            <person name="Buscot F."/>
            <person name="Kohler A."/>
            <person name="Nagy L.G."/>
            <person name="Floudas D."/>
            <person name="Copeland A."/>
            <person name="Barry K.W."/>
            <person name="Cichocki N."/>
            <person name="Veneault-Fourrey C."/>
            <person name="LaButti K."/>
            <person name="Lindquist E.A."/>
            <person name="Lipzen A."/>
            <person name="Lundell T."/>
            <person name="Morin E."/>
            <person name="Murat C."/>
            <person name="Sun H."/>
            <person name="Tunlid A."/>
            <person name="Henrissat B."/>
            <person name="Grigoriev I.V."/>
            <person name="Hibbett D.S."/>
            <person name="Martin F."/>
            <person name="Nordberg H.P."/>
            <person name="Cantor M.N."/>
            <person name="Hua S.X."/>
        </authorList>
    </citation>
    <scope>NUCLEOTIDE SEQUENCE [LARGE SCALE GENOMIC DNA]</scope>
    <source>
        <strain evidence="17 18">F 1598</strain>
    </source>
</reference>
<proteinExistence type="inferred from homology"/>
<dbReference type="InterPro" id="IPR000182">
    <property type="entry name" value="GNAT_dom"/>
</dbReference>
<dbReference type="SUPFAM" id="SSF55729">
    <property type="entry name" value="Acyl-CoA N-acyltransferases (Nat)"/>
    <property type="match status" value="1"/>
</dbReference>
<evidence type="ECO:0000256" key="13">
    <source>
        <dbReference type="PIRSR" id="PIRSR038084-2"/>
    </source>
</evidence>
<dbReference type="Pfam" id="PF21184">
    <property type="entry name" value="HAT1_C_fung"/>
    <property type="match status" value="1"/>
</dbReference>
<reference evidence="18" key="2">
    <citation type="submission" date="2015-01" db="EMBL/GenBank/DDBJ databases">
        <title>Evolutionary Origins and Diversification of the Mycorrhizal Mutualists.</title>
        <authorList>
            <consortium name="DOE Joint Genome Institute"/>
            <consortium name="Mycorrhizal Genomics Consortium"/>
            <person name="Kohler A."/>
            <person name="Kuo A."/>
            <person name="Nagy L.G."/>
            <person name="Floudas D."/>
            <person name="Copeland A."/>
            <person name="Barry K.W."/>
            <person name="Cichocki N."/>
            <person name="Veneault-Fourrey C."/>
            <person name="LaButti K."/>
            <person name="Lindquist E.A."/>
            <person name="Lipzen A."/>
            <person name="Lundell T."/>
            <person name="Morin E."/>
            <person name="Murat C."/>
            <person name="Riley R."/>
            <person name="Ohm R."/>
            <person name="Sun H."/>
            <person name="Tunlid A."/>
            <person name="Henrissat B."/>
            <person name="Grigoriev I.V."/>
            <person name="Hibbett D.S."/>
            <person name="Martin F."/>
        </authorList>
    </citation>
    <scope>NUCLEOTIDE SEQUENCE [LARGE SCALE GENOMIC DNA]</scope>
    <source>
        <strain evidence="18">F 1598</strain>
    </source>
</reference>
<evidence type="ECO:0000256" key="2">
    <source>
        <dbReference type="ARBA" id="ARBA00010543"/>
    </source>
</evidence>
<evidence type="ECO:0000256" key="1">
    <source>
        <dbReference type="ARBA" id="ARBA00004123"/>
    </source>
</evidence>
<dbReference type="PANTHER" id="PTHR12046">
    <property type="entry name" value="HISTONE ACETYLTRANSFERASE TYPE B CATALYTIC SUBUNIT"/>
    <property type="match status" value="1"/>
</dbReference>
<evidence type="ECO:0000256" key="11">
    <source>
        <dbReference type="PIRNR" id="PIRNR038084"/>
    </source>
</evidence>
<feature type="region of interest" description="Interaction with histone H4 N-terminus" evidence="13">
    <location>
        <begin position="224"/>
        <end position="226"/>
    </location>
</feature>
<feature type="region of interest" description="Interaction with histone H4 N-terminus" evidence="13">
    <location>
        <begin position="46"/>
        <end position="48"/>
    </location>
</feature>
<name>A0A0C3G6N3_PILCF</name>
<evidence type="ECO:0000313" key="18">
    <source>
        <dbReference type="Proteomes" id="UP000054166"/>
    </source>
</evidence>
<accession>A0A0C3G6N3</accession>
<keyword evidence="5 11" id="KW-0808">Transferase</keyword>
<evidence type="ECO:0000259" key="16">
    <source>
        <dbReference type="Pfam" id="PF10394"/>
    </source>
</evidence>
<feature type="binding site" evidence="13">
    <location>
        <begin position="247"/>
        <end position="253"/>
    </location>
    <ligand>
        <name>acetyl-CoA</name>
        <dbReference type="ChEBI" id="CHEBI:57288"/>
    </ligand>
</feature>
<gene>
    <name evidence="17" type="ORF">PILCRDRAFT_63768</name>
</gene>
<dbReference type="InParanoid" id="A0A0C3G6N3"/>
<evidence type="ECO:0000256" key="12">
    <source>
        <dbReference type="PIRSR" id="PIRSR038084-1"/>
    </source>
</evidence>
<dbReference type="PIRSF" id="PIRSF038084">
    <property type="entry name" value="HAT-B_cat"/>
    <property type="match status" value="1"/>
</dbReference>
<evidence type="ECO:0000256" key="14">
    <source>
        <dbReference type="PIRSR" id="PIRSR038084-3"/>
    </source>
</evidence>
<evidence type="ECO:0000256" key="9">
    <source>
        <dbReference type="ARBA" id="ARBA00023315"/>
    </source>
</evidence>
<evidence type="ECO:0000256" key="5">
    <source>
        <dbReference type="ARBA" id="ARBA00022679"/>
    </source>
</evidence>
<dbReference type="FunCoup" id="A0A0C3G6N3">
    <property type="interactions" value="758"/>
</dbReference>
<dbReference type="InterPro" id="IPR013523">
    <property type="entry name" value="Hist_AcTrfase_HAT1_C"/>
</dbReference>
<evidence type="ECO:0000256" key="7">
    <source>
        <dbReference type="ARBA" id="ARBA00023204"/>
    </source>
</evidence>
<dbReference type="AlphaFoldDB" id="A0A0C3G6N3"/>
<dbReference type="Proteomes" id="UP000054166">
    <property type="component" value="Unassembled WGS sequence"/>
</dbReference>
<dbReference type="InterPro" id="IPR019467">
    <property type="entry name" value="Hat1_N"/>
</dbReference>
<evidence type="ECO:0000256" key="3">
    <source>
        <dbReference type="ARBA" id="ARBA00013184"/>
    </source>
</evidence>
<feature type="binding site" evidence="13">
    <location>
        <begin position="240"/>
        <end position="242"/>
    </location>
    <ligand>
        <name>acetyl-CoA</name>
        <dbReference type="ChEBI" id="CHEBI:57288"/>
    </ligand>
</feature>
<dbReference type="STRING" id="765440.A0A0C3G6N3"/>
<protein>
    <recommendedName>
        <fullName evidence="4 11">Histone acetyltransferase type B catalytic subunit</fullName>
        <ecNumber evidence="3 11">2.3.1.48</ecNumber>
    </recommendedName>
</protein>
<keyword evidence="18" id="KW-1185">Reference proteome</keyword>
<feature type="binding site" evidence="13">
    <location>
        <position position="287"/>
    </location>
    <ligand>
        <name>acetyl-CoA</name>
        <dbReference type="ChEBI" id="CHEBI:57288"/>
    </ligand>
</feature>
<dbReference type="InterPro" id="IPR037113">
    <property type="entry name" value="Hat1_N_sf"/>
</dbReference>
<evidence type="ECO:0000256" key="6">
    <source>
        <dbReference type="ARBA" id="ARBA00022763"/>
    </source>
</evidence>
<dbReference type="OrthoDB" id="10253098at2759"/>
<dbReference type="Pfam" id="PF00583">
    <property type="entry name" value="Acetyltransf_1"/>
    <property type="match status" value="1"/>
</dbReference>
<dbReference type="Pfam" id="PF10394">
    <property type="entry name" value="Hat1_N"/>
    <property type="match status" value="1"/>
</dbReference>
<feature type="active site" description="Proton donor/acceptor" evidence="12">
    <location>
        <position position="275"/>
    </location>
</feature>
<evidence type="ECO:0000259" key="15">
    <source>
        <dbReference type="Pfam" id="PF00583"/>
    </source>
</evidence>
<dbReference type="CDD" id="cd04301">
    <property type="entry name" value="NAT_SF"/>
    <property type="match status" value="1"/>
</dbReference>
<dbReference type="InterPro" id="IPR017380">
    <property type="entry name" value="Hist_AcTrfase_B-typ_cat-su"/>
</dbReference>
<feature type="site" description="Interaction with histone H4 N-terminus" evidence="14">
    <location>
        <position position="195"/>
    </location>
</feature>
<dbReference type="GO" id="GO:0042393">
    <property type="term" value="F:histone binding"/>
    <property type="evidence" value="ECO:0007669"/>
    <property type="project" value="InterPro"/>
</dbReference>
<comment type="subcellular location">
    <subcellularLocation>
        <location evidence="11">Cytoplasm</location>
    </subcellularLocation>
    <subcellularLocation>
        <location evidence="1 11">Nucleus</location>
    </subcellularLocation>
</comment>
<dbReference type="GO" id="GO:0006281">
    <property type="term" value="P:DNA repair"/>
    <property type="evidence" value="ECO:0007669"/>
    <property type="project" value="UniProtKB-KW"/>
</dbReference>
<evidence type="ECO:0000256" key="10">
    <source>
        <dbReference type="ARBA" id="ARBA00048017"/>
    </source>
</evidence>
<dbReference type="HOGENOM" id="CLU_036024_2_1_1"/>
<keyword evidence="6" id="KW-0227">DNA damage</keyword>
<comment type="catalytic activity">
    <reaction evidence="10 11">
        <text>L-lysyl-[protein] + acetyl-CoA = N(6)-acetyl-L-lysyl-[protein] + CoA + H(+)</text>
        <dbReference type="Rhea" id="RHEA:45948"/>
        <dbReference type="Rhea" id="RHEA-COMP:9752"/>
        <dbReference type="Rhea" id="RHEA-COMP:10731"/>
        <dbReference type="ChEBI" id="CHEBI:15378"/>
        <dbReference type="ChEBI" id="CHEBI:29969"/>
        <dbReference type="ChEBI" id="CHEBI:57287"/>
        <dbReference type="ChEBI" id="CHEBI:57288"/>
        <dbReference type="ChEBI" id="CHEBI:61930"/>
        <dbReference type="EC" id="2.3.1.48"/>
    </reaction>
</comment>
<evidence type="ECO:0000256" key="4">
    <source>
        <dbReference type="ARBA" id="ARBA00021268"/>
    </source>
</evidence>
<keyword evidence="9 11" id="KW-0012">Acyltransferase</keyword>
<keyword evidence="8 11" id="KW-0539">Nucleus</keyword>
<dbReference type="InterPro" id="IPR016181">
    <property type="entry name" value="Acyl_CoA_acyltransferase"/>
</dbReference>
<sequence length="435" mass="49945">MTDWTTDSNEALSISLVRSDKDKESLAEDETYEDFSPSFTYPIYGEDEKIYGYNDLVIDLRFASGSLAPYLSVNYSEKLPSSSTVDDVEGTLSPFLPPGYYEDEAAFLMRIEEDATTFKPHGDLIHTYTRPSPSALGKGKGVAPLSPEHKDAVVYEVYHATWKTSGFREYHRRMQLFILLYIEAGSYINEEEDQWEFVTLFEKRKRRDTPDVATYHFIGYSSLYNFYHFPEKVRMRLSQFVILPPYQRQGHGSELYNAIYAHIVLRPDVAELTVEDPAEAFEDLRDRNDLKMLLSNAQFMQEGFGSDGVGGGVSHGGGKVIKGKSRGVNVNAGRVGRGKGKMGPPAEKGWVEKWRKDLKIAGRQFHRLVEMLIVLHLDPADLRAERAFRLQVKERLYRFNYEILVQLEKEERLEKLEETFQSVCEDYSRILGMLR</sequence>
<dbReference type="Gene3D" id="3.90.360.10">
    <property type="entry name" value="Histone acetyl transferase 1 (HAT1), N-terminal domain"/>
    <property type="match status" value="1"/>
</dbReference>